<evidence type="ECO:0000313" key="1">
    <source>
        <dbReference type="EMBL" id="CEM39840.1"/>
    </source>
</evidence>
<dbReference type="PhylomeDB" id="A0A0G4H7H2"/>
<dbReference type="Proteomes" id="UP000041254">
    <property type="component" value="Unassembled WGS sequence"/>
</dbReference>
<dbReference type="InParanoid" id="A0A0G4H7H2"/>
<keyword evidence="2" id="KW-1185">Reference proteome</keyword>
<organism evidence="1 2">
    <name type="scientific">Vitrella brassicaformis (strain CCMP3155)</name>
    <dbReference type="NCBI Taxonomy" id="1169540"/>
    <lineage>
        <taxon>Eukaryota</taxon>
        <taxon>Sar</taxon>
        <taxon>Alveolata</taxon>
        <taxon>Colpodellida</taxon>
        <taxon>Vitrellaceae</taxon>
        <taxon>Vitrella</taxon>
    </lineage>
</organism>
<name>A0A0G4H7H2_VITBC</name>
<evidence type="ECO:0000313" key="2">
    <source>
        <dbReference type="Proteomes" id="UP000041254"/>
    </source>
</evidence>
<dbReference type="EMBL" id="CDMY01001052">
    <property type="protein sequence ID" value="CEM39840.1"/>
    <property type="molecule type" value="Genomic_DNA"/>
</dbReference>
<protein>
    <submittedName>
        <fullName evidence="1">Uncharacterized protein</fullName>
    </submittedName>
</protein>
<dbReference type="OMA" id="FLENAVW"/>
<dbReference type="AlphaFoldDB" id="A0A0G4H7H2"/>
<sequence length="260" mass="28043">MGEFLVDTGVVDISEDYQAPRRHFPPDKLPNIIFPKEKASALTDKIIKQARAVPGPGTYVKASNWAEEGKKSAGVWSFSKSGLDKGSCLSVPKHKSKEPGPGQYKADALDVTLPRVTGGPASKGRKKTFLENAVWKAHQSPAPNAYKYEKVKPHMGAPAFDVKKSGGERIKALKKSDAPGPGHYKGYKEGPLTSGLTEAKAPAFPFTKGKGNNFVDYYVKLRRGVPGPNQYGQINPDKVSVGTRLNTVYGFGGANMRGAR</sequence>
<gene>
    <name evidence="1" type="ORF">Vbra_19805</name>
</gene>
<reference evidence="1 2" key="1">
    <citation type="submission" date="2014-11" db="EMBL/GenBank/DDBJ databases">
        <authorList>
            <person name="Zhu J."/>
            <person name="Qi W."/>
            <person name="Song R."/>
        </authorList>
    </citation>
    <scope>NUCLEOTIDE SEQUENCE [LARGE SCALE GENOMIC DNA]</scope>
</reference>
<dbReference type="OrthoDB" id="406368at2759"/>
<dbReference type="VEuPathDB" id="CryptoDB:Vbra_19805"/>
<accession>A0A0G4H7H2</accession>
<proteinExistence type="predicted"/>